<dbReference type="HAMAP" id="MF_01103">
    <property type="entry name" value="UPF0291"/>
    <property type="match status" value="1"/>
</dbReference>
<comment type="similarity">
    <text evidence="2">Belongs to the UPF0291 family.</text>
</comment>
<dbReference type="RefSeq" id="WP_136372491.1">
    <property type="nucleotide sequence ID" value="NZ_SSOB01000039.1"/>
</dbReference>
<comment type="caution">
    <text evidence="3">The sequence shown here is derived from an EMBL/GenBank/DDBJ whole genome shotgun (WGS) entry which is preliminary data.</text>
</comment>
<keyword evidence="1 2" id="KW-0963">Cytoplasm</keyword>
<evidence type="ECO:0000313" key="3">
    <source>
        <dbReference type="EMBL" id="THF74594.1"/>
    </source>
</evidence>
<dbReference type="Pfam" id="PF05979">
    <property type="entry name" value="DUF896"/>
    <property type="match status" value="1"/>
</dbReference>
<dbReference type="Proteomes" id="UP000310636">
    <property type="component" value="Unassembled WGS sequence"/>
</dbReference>
<dbReference type="SUPFAM" id="SSF158221">
    <property type="entry name" value="YnzC-like"/>
    <property type="match status" value="1"/>
</dbReference>
<evidence type="ECO:0000256" key="2">
    <source>
        <dbReference type="HAMAP-Rule" id="MF_01103"/>
    </source>
</evidence>
<comment type="subcellular location">
    <subcellularLocation>
        <location evidence="2">Cytoplasm</location>
    </subcellularLocation>
</comment>
<dbReference type="PANTHER" id="PTHR37300">
    <property type="entry name" value="UPF0291 PROTEIN CBO2609/CLC_2481"/>
    <property type="match status" value="1"/>
</dbReference>
<reference evidence="3 4" key="1">
    <citation type="submission" date="2019-04" db="EMBL/GenBank/DDBJ databases">
        <title>Cohnella sp. nov. isolated from preserved vegetables.</title>
        <authorList>
            <person name="Lin S.-Y."/>
            <person name="Hung M.-H."/>
            <person name="Young C.-C."/>
        </authorList>
    </citation>
    <scope>NUCLEOTIDE SEQUENCE [LARGE SCALE GENOMIC DNA]</scope>
    <source>
        <strain evidence="3 4">CC-MHH1044</strain>
    </source>
</reference>
<dbReference type="PANTHER" id="PTHR37300:SF1">
    <property type="entry name" value="UPF0291 PROTEIN YNZC"/>
    <property type="match status" value="1"/>
</dbReference>
<dbReference type="EMBL" id="SSOB01000039">
    <property type="protein sequence ID" value="THF74594.1"/>
    <property type="molecule type" value="Genomic_DNA"/>
</dbReference>
<accession>A0A4V3WE25</accession>
<gene>
    <name evidence="3" type="ORF">E6C55_24655</name>
</gene>
<dbReference type="Gene3D" id="1.10.287.540">
    <property type="entry name" value="Helix hairpin bin"/>
    <property type="match status" value="1"/>
</dbReference>
<sequence>MDKLVERINELAHKHKTVGLSEEEQEERAKLRKQYLERFRQAFRQQLDNIEIVDEPPPPSITH</sequence>
<protein>
    <recommendedName>
        <fullName evidence="2">UPF0291 protein E6C55_24655</fullName>
    </recommendedName>
</protein>
<proteinExistence type="inferred from homology"/>
<dbReference type="GO" id="GO:0005737">
    <property type="term" value="C:cytoplasm"/>
    <property type="evidence" value="ECO:0007669"/>
    <property type="project" value="UniProtKB-SubCell"/>
</dbReference>
<dbReference type="AlphaFoldDB" id="A0A4V3WE25"/>
<keyword evidence="4" id="KW-1185">Reference proteome</keyword>
<evidence type="ECO:0000256" key="1">
    <source>
        <dbReference type="ARBA" id="ARBA00022490"/>
    </source>
</evidence>
<dbReference type="OrthoDB" id="390105at2"/>
<dbReference type="InterPro" id="IPR009242">
    <property type="entry name" value="DUF896"/>
</dbReference>
<evidence type="ECO:0000313" key="4">
    <source>
        <dbReference type="Proteomes" id="UP000310636"/>
    </source>
</evidence>
<name>A0A4V3WE25_9BACL</name>
<organism evidence="3 4">
    <name type="scientific">Cohnella fermenti</name>
    <dbReference type="NCBI Taxonomy" id="2565925"/>
    <lineage>
        <taxon>Bacteria</taxon>
        <taxon>Bacillati</taxon>
        <taxon>Bacillota</taxon>
        <taxon>Bacilli</taxon>
        <taxon>Bacillales</taxon>
        <taxon>Paenibacillaceae</taxon>
        <taxon>Cohnella</taxon>
    </lineage>
</organism>